<organism evidence="2 3">
    <name type="scientific">Sporothrix bragantina</name>
    <dbReference type="NCBI Taxonomy" id="671064"/>
    <lineage>
        <taxon>Eukaryota</taxon>
        <taxon>Fungi</taxon>
        <taxon>Dikarya</taxon>
        <taxon>Ascomycota</taxon>
        <taxon>Pezizomycotina</taxon>
        <taxon>Sordariomycetes</taxon>
        <taxon>Sordariomycetidae</taxon>
        <taxon>Ophiostomatales</taxon>
        <taxon>Ophiostomataceae</taxon>
        <taxon>Sporothrix</taxon>
    </lineage>
</organism>
<feature type="compositionally biased region" description="Acidic residues" evidence="1">
    <location>
        <begin position="68"/>
        <end position="102"/>
    </location>
</feature>
<dbReference type="PANTHER" id="PTHR36452">
    <property type="entry name" value="CHROMOSOME 12, WHOLE GENOME SHOTGUN SEQUENCE"/>
    <property type="match status" value="1"/>
</dbReference>
<dbReference type="InterPro" id="IPR012808">
    <property type="entry name" value="CHP02453"/>
</dbReference>
<protein>
    <recommendedName>
        <fullName evidence="4">DUF2461 domain containing protein</fullName>
    </recommendedName>
</protein>
<evidence type="ECO:0000256" key="1">
    <source>
        <dbReference type="SAM" id="MobiDB-lite"/>
    </source>
</evidence>
<accession>A0ABP0BA72</accession>
<dbReference type="Pfam" id="PF09365">
    <property type="entry name" value="DUF2461"/>
    <property type="match status" value="1"/>
</dbReference>
<evidence type="ECO:0000313" key="2">
    <source>
        <dbReference type="EMBL" id="CAK7216493.1"/>
    </source>
</evidence>
<dbReference type="PANTHER" id="PTHR36452:SF1">
    <property type="entry name" value="DUF2461 DOMAIN-CONTAINING PROTEIN"/>
    <property type="match status" value="1"/>
</dbReference>
<evidence type="ECO:0008006" key="4">
    <source>
        <dbReference type="Google" id="ProtNLM"/>
    </source>
</evidence>
<feature type="region of interest" description="Disordered" evidence="1">
    <location>
        <begin position="400"/>
        <end position="447"/>
    </location>
</feature>
<evidence type="ECO:0000313" key="3">
    <source>
        <dbReference type="Proteomes" id="UP001642406"/>
    </source>
</evidence>
<reference evidence="2 3" key="1">
    <citation type="submission" date="2024-01" db="EMBL/GenBank/DDBJ databases">
        <authorList>
            <person name="Allen C."/>
            <person name="Tagirdzhanova G."/>
        </authorList>
    </citation>
    <scope>NUCLEOTIDE SEQUENCE [LARGE SCALE GENOMIC DNA]</scope>
</reference>
<keyword evidence="3" id="KW-1185">Reference proteome</keyword>
<feature type="compositionally biased region" description="Acidic residues" evidence="1">
    <location>
        <begin position="406"/>
        <end position="447"/>
    </location>
</feature>
<dbReference type="NCBIfam" id="TIGR02453">
    <property type="entry name" value="TIGR02453 family protein"/>
    <property type="match status" value="1"/>
</dbReference>
<dbReference type="EMBL" id="CAWUHC010000017">
    <property type="protein sequence ID" value="CAK7216493.1"/>
    <property type="molecule type" value="Genomic_DNA"/>
</dbReference>
<dbReference type="Proteomes" id="UP001642406">
    <property type="component" value="Unassembled WGS sequence"/>
</dbReference>
<gene>
    <name evidence="2" type="ORF">SBRCBS47491_002848</name>
</gene>
<feature type="region of interest" description="Disordered" evidence="1">
    <location>
        <begin position="1"/>
        <end position="136"/>
    </location>
</feature>
<comment type="caution">
    <text evidence="2">The sequence shown here is derived from an EMBL/GenBank/DDBJ whole genome shotgun (WGS) entry which is preliminary data.</text>
</comment>
<sequence length="447" mass="50711">MPARKRETPLTPEPSGRRRSSRISLSGETSKYFEGDDSEDDEDSHRGKRAKISSTSKSRSSARRAVDDSGDSDADAYQEDEDEDDEDGDEEEEEGDDYEEEEEKKLSSNGKHKGRAVSDDDDDDDGGPRRTFVPHKKLRDLGGVDYSDDTVHPVTMLFLKDLKANNRREWLKGNDAEFRRAQKDWLAYVESLGARMAADADDTLPELPAKDVVFRIYRDIRFSKNPQPYKPHFSAAWSRTGKKGPYACYYVHCEPGHSFIAGGLWFPDNDSLRLLRASIDERPQRWRRALVEDTRFREMFYPTPAPKKGGKGKASKKGGDEEADEVAAKKAFAKMNAENALKKKPLGYSADHRDIELLKLRNFFARKKLPDSTFTDPDGHDKMIEIVQALVPFVTHLNRIVRPDPGDESDSEEGEGDEVDEEEEEEGDEDEANDGEEDQDDDEDEED</sequence>
<feature type="region of interest" description="Disordered" evidence="1">
    <location>
        <begin position="301"/>
        <end position="322"/>
    </location>
</feature>
<name>A0ABP0BA72_9PEZI</name>
<proteinExistence type="predicted"/>